<keyword evidence="5 7" id="KW-0472">Membrane</keyword>
<dbReference type="PANTHER" id="PTHR21716">
    <property type="entry name" value="TRANSMEMBRANE PROTEIN"/>
    <property type="match status" value="1"/>
</dbReference>
<organism evidence="8 9">
    <name type="scientific">Amycolatopsis carbonis</name>
    <dbReference type="NCBI Taxonomy" id="715471"/>
    <lineage>
        <taxon>Bacteria</taxon>
        <taxon>Bacillati</taxon>
        <taxon>Actinomycetota</taxon>
        <taxon>Actinomycetes</taxon>
        <taxon>Pseudonocardiales</taxon>
        <taxon>Pseudonocardiaceae</taxon>
        <taxon>Amycolatopsis</taxon>
    </lineage>
</organism>
<feature type="transmembrane region" description="Helical" evidence="7">
    <location>
        <begin position="240"/>
        <end position="259"/>
    </location>
</feature>
<accession>A0A9Y2IPR8</accession>
<evidence type="ECO:0000256" key="4">
    <source>
        <dbReference type="ARBA" id="ARBA00022989"/>
    </source>
</evidence>
<comment type="subcellular location">
    <subcellularLocation>
        <location evidence="1">Membrane</location>
        <topology evidence="1">Multi-pass membrane protein</topology>
    </subcellularLocation>
</comment>
<sequence length="399" mass="41880">MAATFPPGSVLPRVLVIMLGAASVVITLAGVRAIAFIVGPVFLALVIVITASPVQVWLLRKGWPRWLTTVVLVTVVYLVMVGLVFVVIVSLAQLATLLPQYAERASELLRSATDQLAQFGVGPQQLREVASSLDLGKLAGFVGSLLSGIGGVLTNLVFLLALLLFVSTEATWSDQRLNAIDSDRPWVTAAFHRFAEGTRSYILVTTVFGFIVAVLDGGALALIGIPVPILWGLLAFVTNYIPNVGFVIGVIPPALLGLLDGGWKKMLVVIVVYVALNFVVQSLIQPRFVAGSVGLSTLVTVLSLVFWAWLLGPLGAILAVPATLLLKALFVDIDPTAGWADALIRMIGKRPPPAAPEPVSEETGVATDGESVVDTEAPPTVKPRADAGADPGEPGPAPA</sequence>
<dbReference type="Proteomes" id="UP001236014">
    <property type="component" value="Chromosome"/>
</dbReference>
<feature type="region of interest" description="Disordered" evidence="6">
    <location>
        <begin position="352"/>
        <end position="399"/>
    </location>
</feature>
<protein>
    <submittedName>
        <fullName evidence="8">AI-2E family transporter</fullName>
    </submittedName>
</protein>
<evidence type="ECO:0000256" key="1">
    <source>
        <dbReference type="ARBA" id="ARBA00004141"/>
    </source>
</evidence>
<evidence type="ECO:0000256" key="3">
    <source>
        <dbReference type="ARBA" id="ARBA00022692"/>
    </source>
</evidence>
<feature type="transmembrane region" description="Helical" evidence="7">
    <location>
        <begin position="266"/>
        <end position="284"/>
    </location>
</feature>
<dbReference type="GO" id="GO:0055085">
    <property type="term" value="P:transmembrane transport"/>
    <property type="evidence" value="ECO:0007669"/>
    <property type="project" value="TreeGrafter"/>
</dbReference>
<reference evidence="8 9" key="1">
    <citation type="submission" date="2023-06" db="EMBL/GenBank/DDBJ databases">
        <authorList>
            <person name="Oyuntsetseg B."/>
            <person name="Kim S.B."/>
        </authorList>
    </citation>
    <scope>NUCLEOTIDE SEQUENCE [LARGE SCALE GENOMIC DNA]</scope>
    <source>
        <strain evidence="8 9">2-15</strain>
    </source>
</reference>
<feature type="transmembrane region" description="Helical" evidence="7">
    <location>
        <begin position="66"/>
        <end position="92"/>
    </location>
</feature>
<dbReference type="PANTHER" id="PTHR21716:SF64">
    <property type="entry name" value="AI-2 TRANSPORT PROTEIN TQSA"/>
    <property type="match status" value="1"/>
</dbReference>
<feature type="transmembrane region" description="Helical" evidence="7">
    <location>
        <begin position="37"/>
        <end position="59"/>
    </location>
</feature>
<keyword evidence="3 7" id="KW-0812">Transmembrane</keyword>
<name>A0A9Y2IPR8_9PSEU</name>
<dbReference type="Pfam" id="PF01594">
    <property type="entry name" value="AI-2E_transport"/>
    <property type="match status" value="1"/>
</dbReference>
<evidence type="ECO:0000313" key="8">
    <source>
        <dbReference type="EMBL" id="WIX84007.1"/>
    </source>
</evidence>
<proteinExistence type="inferred from homology"/>
<evidence type="ECO:0000256" key="7">
    <source>
        <dbReference type="SAM" id="Phobius"/>
    </source>
</evidence>
<comment type="similarity">
    <text evidence="2">Belongs to the autoinducer-2 exporter (AI-2E) (TC 2.A.86) family.</text>
</comment>
<feature type="transmembrane region" description="Helical" evidence="7">
    <location>
        <begin position="141"/>
        <end position="166"/>
    </location>
</feature>
<gene>
    <name evidence="8" type="ORF">QRX50_24030</name>
</gene>
<evidence type="ECO:0000256" key="5">
    <source>
        <dbReference type="ARBA" id="ARBA00023136"/>
    </source>
</evidence>
<evidence type="ECO:0000313" key="9">
    <source>
        <dbReference type="Proteomes" id="UP001236014"/>
    </source>
</evidence>
<feature type="transmembrane region" description="Helical" evidence="7">
    <location>
        <begin position="201"/>
        <end position="234"/>
    </location>
</feature>
<evidence type="ECO:0000256" key="6">
    <source>
        <dbReference type="SAM" id="MobiDB-lite"/>
    </source>
</evidence>
<feature type="transmembrane region" description="Helical" evidence="7">
    <location>
        <begin position="12"/>
        <end position="31"/>
    </location>
</feature>
<dbReference type="EMBL" id="CP127294">
    <property type="protein sequence ID" value="WIX84007.1"/>
    <property type="molecule type" value="Genomic_DNA"/>
</dbReference>
<feature type="transmembrane region" description="Helical" evidence="7">
    <location>
        <begin position="304"/>
        <end position="326"/>
    </location>
</feature>
<dbReference type="AlphaFoldDB" id="A0A9Y2IPR8"/>
<keyword evidence="4 7" id="KW-1133">Transmembrane helix</keyword>
<evidence type="ECO:0000256" key="2">
    <source>
        <dbReference type="ARBA" id="ARBA00009773"/>
    </source>
</evidence>
<dbReference type="InterPro" id="IPR002549">
    <property type="entry name" value="AI-2E-like"/>
</dbReference>
<dbReference type="KEGG" id="acab:QRX50_24030"/>
<dbReference type="GO" id="GO:0016020">
    <property type="term" value="C:membrane"/>
    <property type="evidence" value="ECO:0007669"/>
    <property type="project" value="UniProtKB-SubCell"/>
</dbReference>
<keyword evidence="9" id="KW-1185">Reference proteome</keyword>